<evidence type="ECO:0000256" key="1">
    <source>
        <dbReference type="SAM" id="MobiDB-lite"/>
    </source>
</evidence>
<sequence length="86" mass="9348">MVVLECIAPESENSGRPASPDHHETEETMESPSLASSQDIPASVINPLKLIALLRARFGVGQYEITFSVDGTQRVQHPNTQKAFDG</sequence>
<reference evidence="2" key="2">
    <citation type="submission" date="2023-06" db="EMBL/GenBank/DDBJ databases">
        <authorList>
            <consortium name="Lawrence Berkeley National Laboratory"/>
            <person name="Haridas S."/>
            <person name="Hensen N."/>
            <person name="Bonometti L."/>
            <person name="Westerberg I."/>
            <person name="Brannstrom I.O."/>
            <person name="Guillou S."/>
            <person name="Cros-Aarteil S."/>
            <person name="Calhoun S."/>
            <person name="Kuo A."/>
            <person name="Mondo S."/>
            <person name="Pangilinan J."/>
            <person name="Riley R."/>
            <person name="Labutti K."/>
            <person name="Andreopoulos B."/>
            <person name="Lipzen A."/>
            <person name="Chen C."/>
            <person name="Yanf M."/>
            <person name="Daum C."/>
            <person name="Ng V."/>
            <person name="Clum A."/>
            <person name="Steindorff A."/>
            <person name="Ohm R."/>
            <person name="Martin F."/>
            <person name="Silar P."/>
            <person name="Natvig D."/>
            <person name="Lalanne C."/>
            <person name="Gautier V."/>
            <person name="Ament-Velasquez S.L."/>
            <person name="Kruys A."/>
            <person name="Hutchinson M.I."/>
            <person name="Powell A.J."/>
            <person name="Barry K."/>
            <person name="Miller A.N."/>
            <person name="Grigoriev I.V."/>
            <person name="Debuchy R."/>
            <person name="Gladieux P."/>
            <person name="Thoren M.H."/>
            <person name="Johannesson H."/>
        </authorList>
    </citation>
    <scope>NUCLEOTIDE SEQUENCE</scope>
    <source>
        <strain evidence="2">SMH4131-1</strain>
    </source>
</reference>
<proteinExistence type="predicted"/>
<comment type="caution">
    <text evidence="2">The sequence shown here is derived from an EMBL/GenBank/DDBJ whole genome shotgun (WGS) entry which is preliminary data.</text>
</comment>
<reference evidence="2" key="1">
    <citation type="journal article" date="2023" name="Mol. Phylogenet. Evol.">
        <title>Genome-scale phylogeny and comparative genomics of the fungal order Sordariales.</title>
        <authorList>
            <person name="Hensen N."/>
            <person name="Bonometti L."/>
            <person name="Westerberg I."/>
            <person name="Brannstrom I.O."/>
            <person name="Guillou S."/>
            <person name="Cros-Aarteil S."/>
            <person name="Calhoun S."/>
            <person name="Haridas S."/>
            <person name="Kuo A."/>
            <person name="Mondo S."/>
            <person name="Pangilinan J."/>
            <person name="Riley R."/>
            <person name="LaButti K."/>
            <person name="Andreopoulos B."/>
            <person name="Lipzen A."/>
            <person name="Chen C."/>
            <person name="Yan M."/>
            <person name="Daum C."/>
            <person name="Ng V."/>
            <person name="Clum A."/>
            <person name="Steindorff A."/>
            <person name="Ohm R.A."/>
            <person name="Martin F."/>
            <person name="Silar P."/>
            <person name="Natvig D.O."/>
            <person name="Lalanne C."/>
            <person name="Gautier V."/>
            <person name="Ament-Velasquez S.L."/>
            <person name="Kruys A."/>
            <person name="Hutchinson M.I."/>
            <person name="Powell A.J."/>
            <person name="Barry K."/>
            <person name="Miller A.N."/>
            <person name="Grigoriev I.V."/>
            <person name="Debuchy R."/>
            <person name="Gladieux P."/>
            <person name="Hiltunen Thoren M."/>
            <person name="Johannesson H."/>
        </authorList>
    </citation>
    <scope>NUCLEOTIDE SEQUENCE</scope>
    <source>
        <strain evidence="2">SMH4131-1</strain>
    </source>
</reference>
<dbReference type="AlphaFoldDB" id="A0AAE0J2T8"/>
<evidence type="ECO:0000313" key="3">
    <source>
        <dbReference type="Proteomes" id="UP001286456"/>
    </source>
</evidence>
<dbReference type="EMBL" id="JAUEPO010000001">
    <property type="protein sequence ID" value="KAK3335917.1"/>
    <property type="molecule type" value="Genomic_DNA"/>
</dbReference>
<dbReference type="Proteomes" id="UP001286456">
    <property type="component" value="Unassembled WGS sequence"/>
</dbReference>
<keyword evidence="3" id="KW-1185">Reference proteome</keyword>
<name>A0AAE0J2T8_9PEZI</name>
<feature type="region of interest" description="Disordered" evidence="1">
    <location>
        <begin position="6"/>
        <end position="38"/>
    </location>
</feature>
<protein>
    <submittedName>
        <fullName evidence="2">Uncharacterized protein</fullName>
    </submittedName>
</protein>
<accession>A0AAE0J2T8</accession>
<gene>
    <name evidence="2" type="ORF">B0T19DRAFT_23097</name>
</gene>
<evidence type="ECO:0000313" key="2">
    <source>
        <dbReference type="EMBL" id="KAK3335917.1"/>
    </source>
</evidence>
<organism evidence="2 3">
    <name type="scientific">Cercophora scortea</name>
    <dbReference type="NCBI Taxonomy" id="314031"/>
    <lineage>
        <taxon>Eukaryota</taxon>
        <taxon>Fungi</taxon>
        <taxon>Dikarya</taxon>
        <taxon>Ascomycota</taxon>
        <taxon>Pezizomycotina</taxon>
        <taxon>Sordariomycetes</taxon>
        <taxon>Sordariomycetidae</taxon>
        <taxon>Sordariales</taxon>
        <taxon>Lasiosphaeriaceae</taxon>
        <taxon>Cercophora</taxon>
    </lineage>
</organism>